<dbReference type="PROSITE" id="PS00893">
    <property type="entry name" value="NUDIX_BOX"/>
    <property type="match status" value="1"/>
</dbReference>
<dbReference type="CDD" id="cd02883">
    <property type="entry name" value="NUDIX_Hydrolase"/>
    <property type="match status" value="1"/>
</dbReference>
<dbReference type="EMBL" id="JAESWB010000037">
    <property type="protein sequence ID" value="MBL4951473.1"/>
    <property type="molecule type" value="Genomic_DNA"/>
</dbReference>
<feature type="domain" description="Nudix hydrolase" evidence="3">
    <location>
        <begin position="8"/>
        <end position="146"/>
    </location>
</feature>
<dbReference type="PANTHER" id="PTHR43046:SF14">
    <property type="entry name" value="MUTT_NUDIX FAMILY PROTEIN"/>
    <property type="match status" value="1"/>
</dbReference>
<gene>
    <name evidence="4" type="ORF">JK635_04355</name>
</gene>
<reference evidence="4 5" key="1">
    <citation type="submission" date="2021-01" db="EMBL/GenBank/DDBJ databases">
        <title>Genome public.</title>
        <authorList>
            <person name="Liu C."/>
            <person name="Sun Q."/>
        </authorList>
    </citation>
    <scope>NUCLEOTIDE SEQUENCE [LARGE SCALE GENOMIC DNA]</scope>
    <source>
        <strain evidence="4 5">YIM B02564</strain>
    </source>
</reference>
<keyword evidence="2 4" id="KW-0378">Hydrolase</keyword>
<dbReference type="InterPro" id="IPR015797">
    <property type="entry name" value="NUDIX_hydrolase-like_dom_sf"/>
</dbReference>
<sequence length="146" mass="16577">MDFSTRKDLPISCGTLVLNSSGELLLCHVTGHDLWDLPKGMQEPGEPAVKTARRELHEETGLEFAADLFLEIGLFDFRPDKRLHLFKVQAPDHVRGIDHLVCVSHFIHPVTGQPTPEMDGFRWARRDEISSLCGPNMQRVLLSLHW</sequence>
<dbReference type="InterPro" id="IPR020084">
    <property type="entry name" value="NUDIX_hydrolase_CS"/>
</dbReference>
<evidence type="ECO:0000313" key="5">
    <source>
        <dbReference type="Proteomes" id="UP000623967"/>
    </source>
</evidence>
<dbReference type="GO" id="GO:0016787">
    <property type="term" value="F:hydrolase activity"/>
    <property type="evidence" value="ECO:0007669"/>
    <property type="project" value="UniProtKB-KW"/>
</dbReference>
<evidence type="ECO:0000313" key="4">
    <source>
        <dbReference type="EMBL" id="MBL4951473.1"/>
    </source>
</evidence>
<organism evidence="4 5">
    <name type="scientific">Neobacillus paridis</name>
    <dbReference type="NCBI Taxonomy" id="2803862"/>
    <lineage>
        <taxon>Bacteria</taxon>
        <taxon>Bacillati</taxon>
        <taxon>Bacillota</taxon>
        <taxon>Bacilli</taxon>
        <taxon>Bacillales</taxon>
        <taxon>Bacillaceae</taxon>
        <taxon>Neobacillus</taxon>
    </lineage>
</organism>
<dbReference type="Proteomes" id="UP000623967">
    <property type="component" value="Unassembled WGS sequence"/>
</dbReference>
<comment type="cofactor">
    <cofactor evidence="1">
        <name>Mg(2+)</name>
        <dbReference type="ChEBI" id="CHEBI:18420"/>
    </cofactor>
</comment>
<keyword evidence="5" id="KW-1185">Reference proteome</keyword>
<protein>
    <submittedName>
        <fullName evidence="4">NUDIX hydrolase</fullName>
    </submittedName>
</protein>
<comment type="caution">
    <text evidence="4">The sequence shown here is derived from an EMBL/GenBank/DDBJ whole genome shotgun (WGS) entry which is preliminary data.</text>
</comment>
<dbReference type="PROSITE" id="PS51462">
    <property type="entry name" value="NUDIX"/>
    <property type="match status" value="1"/>
</dbReference>
<evidence type="ECO:0000256" key="1">
    <source>
        <dbReference type="ARBA" id="ARBA00001946"/>
    </source>
</evidence>
<dbReference type="PANTHER" id="PTHR43046">
    <property type="entry name" value="GDP-MANNOSE MANNOSYL HYDROLASE"/>
    <property type="match status" value="1"/>
</dbReference>
<dbReference type="Pfam" id="PF00293">
    <property type="entry name" value="NUDIX"/>
    <property type="match status" value="1"/>
</dbReference>
<name>A0ABS1TJH5_9BACI</name>
<proteinExistence type="predicted"/>
<dbReference type="Gene3D" id="3.90.79.10">
    <property type="entry name" value="Nucleoside Triphosphate Pyrophosphohydrolase"/>
    <property type="match status" value="1"/>
</dbReference>
<evidence type="ECO:0000259" key="3">
    <source>
        <dbReference type="PROSITE" id="PS51462"/>
    </source>
</evidence>
<evidence type="ECO:0000256" key="2">
    <source>
        <dbReference type="ARBA" id="ARBA00022801"/>
    </source>
</evidence>
<dbReference type="SUPFAM" id="SSF55811">
    <property type="entry name" value="Nudix"/>
    <property type="match status" value="1"/>
</dbReference>
<accession>A0ABS1TJH5</accession>
<dbReference type="InterPro" id="IPR000086">
    <property type="entry name" value="NUDIX_hydrolase_dom"/>
</dbReference>